<proteinExistence type="predicted"/>
<accession>A0AAP0H9Y1</accession>
<gene>
    <name evidence="1" type="ORF">SSX86_005327</name>
</gene>
<dbReference type="Proteomes" id="UP001408789">
    <property type="component" value="Unassembled WGS sequence"/>
</dbReference>
<protein>
    <submittedName>
        <fullName evidence="1">Uncharacterized protein</fullName>
    </submittedName>
</protein>
<comment type="caution">
    <text evidence="1">The sequence shown here is derived from an EMBL/GenBank/DDBJ whole genome shotgun (WGS) entry which is preliminary data.</text>
</comment>
<evidence type="ECO:0000313" key="1">
    <source>
        <dbReference type="EMBL" id="KAK9076992.1"/>
    </source>
</evidence>
<keyword evidence="2" id="KW-1185">Reference proteome</keyword>
<evidence type="ECO:0000313" key="2">
    <source>
        <dbReference type="Proteomes" id="UP001408789"/>
    </source>
</evidence>
<organism evidence="1 2">
    <name type="scientific">Deinandra increscens subsp. villosa</name>
    <dbReference type="NCBI Taxonomy" id="3103831"/>
    <lineage>
        <taxon>Eukaryota</taxon>
        <taxon>Viridiplantae</taxon>
        <taxon>Streptophyta</taxon>
        <taxon>Embryophyta</taxon>
        <taxon>Tracheophyta</taxon>
        <taxon>Spermatophyta</taxon>
        <taxon>Magnoliopsida</taxon>
        <taxon>eudicotyledons</taxon>
        <taxon>Gunneridae</taxon>
        <taxon>Pentapetalae</taxon>
        <taxon>asterids</taxon>
        <taxon>campanulids</taxon>
        <taxon>Asterales</taxon>
        <taxon>Asteraceae</taxon>
        <taxon>Asteroideae</taxon>
        <taxon>Heliantheae alliance</taxon>
        <taxon>Madieae</taxon>
        <taxon>Madiinae</taxon>
        <taxon>Deinandra</taxon>
    </lineage>
</organism>
<dbReference type="EMBL" id="JBCNJP010000007">
    <property type="protein sequence ID" value="KAK9076992.1"/>
    <property type="molecule type" value="Genomic_DNA"/>
</dbReference>
<name>A0AAP0H9Y1_9ASTR</name>
<reference evidence="1 2" key="1">
    <citation type="submission" date="2024-04" db="EMBL/GenBank/DDBJ databases">
        <title>The reference genome of an endangered Asteraceae, Deinandra increscens subsp. villosa, native to the Central Coast of California.</title>
        <authorList>
            <person name="Guilliams M."/>
            <person name="Hasenstab-Lehman K."/>
            <person name="Meyer R."/>
            <person name="Mcevoy S."/>
        </authorList>
    </citation>
    <scope>NUCLEOTIDE SEQUENCE [LARGE SCALE GENOMIC DNA]</scope>
    <source>
        <tissue evidence="1">Leaf</tissue>
    </source>
</reference>
<sequence length="184" mass="20288">MACFVSSFCPFTGFTSPKTLIKDIQTRKPDSCRLHLSSSTFLNGISFLARGEELLSMKLYHNPVVAVLVDCKVFSSPRVISGFWVGPDIDDGWGFVEAFVNQMKTDSTLNSLTPDSIDFTSRDSLDAKSKLLTGFLARGEELLSMKLYHSPVVAVLVDYKVSCSPRVISGFWVGPDIDDGWGFV</sequence>
<dbReference type="AlphaFoldDB" id="A0AAP0H9Y1"/>